<evidence type="ECO:0000313" key="3">
    <source>
        <dbReference type="EMBL" id="TCO13664.1"/>
    </source>
</evidence>
<dbReference type="Gene3D" id="3.90.850.10">
    <property type="entry name" value="Fumarylacetoacetase-like, C-terminal domain"/>
    <property type="match status" value="1"/>
</dbReference>
<keyword evidence="3" id="KW-0670">Pyruvate</keyword>
<evidence type="ECO:0000313" key="4">
    <source>
        <dbReference type="Proteomes" id="UP000294881"/>
    </source>
</evidence>
<dbReference type="PANTHER" id="PTHR11820:SF90">
    <property type="entry name" value="FLUTATHIONE S-TRANSFERASE"/>
    <property type="match status" value="1"/>
</dbReference>
<dbReference type="AlphaFoldDB" id="A0A4R2GWD1"/>
<dbReference type="GO" id="GO:0046872">
    <property type="term" value="F:metal ion binding"/>
    <property type="evidence" value="ECO:0007669"/>
    <property type="project" value="UniProtKB-KW"/>
</dbReference>
<dbReference type="InterPro" id="IPR011234">
    <property type="entry name" value="Fumarylacetoacetase-like_C"/>
</dbReference>
<dbReference type="OrthoDB" id="5197601at2"/>
<name>A0A4R2GWD1_9HYPH</name>
<comment type="caution">
    <text evidence="3">The sequence shown here is derived from an EMBL/GenBank/DDBJ whole genome shotgun (WGS) entry which is preliminary data.</text>
</comment>
<dbReference type="RefSeq" id="WP_132005505.1">
    <property type="nucleotide sequence ID" value="NZ_JBHUNN010000002.1"/>
</dbReference>
<dbReference type="EMBL" id="SLWL01000005">
    <property type="protein sequence ID" value="TCO13664.1"/>
    <property type="molecule type" value="Genomic_DNA"/>
</dbReference>
<accession>A0A4R2GWD1</accession>
<gene>
    <name evidence="3" type="ORF">EV666_10531</name>
</gene>
<dbReference type="PANTHER" id="PTHR11820">
    <property type="entry name" value="ACYLPYRUVASE"/>
    <property type="match status" value="1"/>
</dbReference>
<reference evidence="3 4" key="1">
    <citation type="submission" date="2019-03" db="EMBL/GenBank/DDBJ databases">
        <title>Genomic Encyclopedia of Type Strains, Phase IV (KMG-IV): sequencing the most valuable type-strain genomes for metagenomic binning, comparative biology and taxonomic classification.</title>
        <authorList>
            <person name="Goeker M."/>
        </authorList>
    </citation>
    <scope>NUCLEOTIDE SEQUENCE [LARGE SCALE GENOMIC DNA]</scope>
    <source>
        <strain evidence="3 4">DSM 22958</strain>
    </source>
</reference>
<protein>
    <submittedName>
        <fullName evidence="3">Fumarylpyruvate hydrolase</fullName>
    </submittedName>
</protein>
<proteinExistence type="predicted"/>
<keyword evidence="3" id="KW-0378">Hydrolase</keyword>
<keyword evidence="1" id="KW-0479">Metal-binding</keyword>
<evidence type="ECO:0000259" key="2">
    <source>
        <dbReference type="Pfam" id="PF01557"/>
    </source>
</evidence>
<organism evidence="3 4">
    <name type="scientific">Camelimonas lactis</name>
    <dbReference type="NCBI Taxonomy" id="659006"/>
    <lineage>
        <taxon>Bacteria</taxon>
        <taxon>Pseudomonadati</taxon>
        <taxon>Pseudomonadota</taxon>
        <taxon>Alphaproteobacteria</taxon>
        <taxon>Hyphomicrobiales</taxon>
        <taxon>Chelatococcaceae</taxon>
        <taxon>Camelimonas</taxon>
    </lineage>
</organism>
<dbReference type="InterPro" id="IPR036663">
    <property type="entry name" value="Fumarylacetoacetase_C_sf"/>
</dbReference>
<sequence>MPEATTPFVIAPSPQASIAVAGTSARFPVRRIVCVGRNYAEHAREMGGDPDREPPFFFMKPADAVTDGGAIPYPPLTSNLHYEAELVVAIGAPGADIAPDDALAHVYGYGVGVDLTRRDLQNAAKSAGRPWEWGKAFDFSAPCGPLRPVSAGGHVSPDARISLTVNGQSRQAAVMADMIWPVPAIIANISTAMRLAPGDLIFTGTPSGVGPLSPGDVVAARIDDLPPLDFSIAPGA</sequence>
<dbReference type="SUPFAM" id="SSF56529">
    <property type="entry name" value="FAH"/>
    <property type="match status" value="1"/>
</dbReference>
<evidence type="ECO:0000256" key="1">
    <source>
        <dbReference type="ARBA" id="ARBA00022723"/>
    </source>
</evidence>
<dbReference type="GO" id="GO:0018773">
    <property type="term" value="F:acetylpyruvate hydrolase activity"/>
    <property type="evidence" value="ECO:0007669"/>
    <property type="project" value="TreeGrafter"/>
</dbReference>
<dbReference type="Proteomes" id="UP000294881">
    <property type="component" value="Unassembled WGS sequence"/>
</dbReference>
<feature type="domain" description="Fumarylacetoacetase-like C-terminal" evidence="2">
    <location>
        <begin position="32"/>
        <end position="229"/>
    </location>
</feature>
<dbReference type="Pfam" id="PF01557">
    <property type="entry name" value="FAA_hydrolase"/>
    <property type="match status" value="1"/>
</dbReference>
<keyword evidence="4" id="KW-1185">Reference proteome</keyword>